<proteinExistence type="predicted"/>
<accession>A0A4Y7I7A4</accession>
<dbReference type="Proteomes" id="UP000316621">
    <property type="component" value="Chromosome 1"/>
</dbReference>
<evidence type="ECO:0000313" key="2">
    <source>
        <dbReference type="Proteomes" id="UP000316621"/>
    </source>
</evidence>
<dbReference type="EMBL" id="CM010715">
    <property type="protein sequence ID" value="RZC43521.1"/>
    <property type="molecule type" value="Genomic_DNA"/>
</dbReference>
<dbReference type="AlphaFoldDB" id="A0A4Y7I7A4"/>
<evidence type="ECO:0000313" key="1">
    <source>
        <dbReference type="EMBL" id="RZC43521.1"/>
    </source>
</evidence>
<reference evidence="1 2" key="1">
    <citation type="journal article" date="2018" name="Science">
        <title>The opium poppy genome and morphinan production.</title>
        <authorList>
            <person name="Guo L."/>
            <person name="Winzer T."/>
            <person name="Yang X."/>
            <person name="Li Y."/>
            <person name="Ning Z."/>
            <person name="He Z."/>
            <person name="Teodor R."/>
            <person name="Lu Y."/>
            <person name="Bowser T.A."/>
            <person name="Graham I.A."/>
            <person name="Ye K."/>
        </authorList>
    </citation>
    <scope>NUCLEOTIDE SEQUENCE [LARGE SCALE GENOMIC DNA]</scope>
    <source>
        <strain evidence="2">cv. HN1</strain>
        <tissue evidence="1">Leaves</tissue>
    </source>
</reference>
<dbReference type="Gramene" id="RZC43521">
    <property type="protein sequence ID" value="RZC43521"/>
    <property type="gene ID" value="C5167_036462"/>
</dbReference>
<name>A0A4Y7I7A4_PAPSO</name>
<sequence>MKIRIFPKFPSPNISQATHLKPKNYLDRSQADQLKNSKSNNKEKRKSLPLAVSLVIRCRVWSSLTGVEALRGIEGYRTTWCTGCGSSKKYLAVMWVTSFLKAALPRVLVQVELNYDYDSFPVRKTKTGKGI</sequence>
<protein>
    <submittedName>
        <fullName evidence="1">Uncharacterized protein</fullName>
    </submittedName>
</protein>
<organism evidence="1 2">
    <name type="scientific">Papaver somniferum</name>
    <name type="common">Opium poppy</name>
    <dbReference type="NCBI Taxonomy" id="3469"/>
    <lineage>
        <taxon>Eukaryota</taxon>
        <taxon>Viridiplantae</taxon>
        <taxon>Streptophyta</taxon>
        <taxon>Embryophyta</taxon>
        <taxon>Tracheophyta</taxon>
        <taxon>Spermatophyta</taxon>
        <taxon>Magnoliopsida</taxon>
        <taxon>Ranunculales</taxon>
        <taxon>Papaveraceae</taxon>
        <taxon>Papaveroideae</taxon>
        <taxon>Papaver</taxon>
    </lineage>
</organism>
<gene>
    <name evidence="1" type="ORF">C5167_036462</name>
</gene>
<keyword evidence="2" id="KW-1185">Reference proteome</keyword>